<gene>
    <name evidence="2" type="ORF">LptCag_0964</name>
</gene>
<feature type="transmembrane region" description="Helical" evidence="1">
    <location>
        <begin position="17"/>
        <end position="36"/>
    </location>
</feature>
<keyword evidence="1" id="KW-0812">Transmembrane</keyword>
<dbReference type="RefSeq" id="WP_014960246.1">
    <property type="nucleotide sequence ID" value="NZ_JBPKCJ010000001.1"/>
</dbReference>
<keyword evidence="1" id="KW-1133">Transmembrane helix</keyword>
<name>A0A094YLU6_9BACT</name>
<comment type="caution">
    <text evidence="2">The sequence shown here is derived from an EMBL/GenBank/DDBJ whole genome shotgun (WGS) entry which is preliminary data.</text>
</comment>
<reference evidence="2 3" key="1">
    <citation type="submission" date="2014-06" db="EMBL/GenBank/DDBJ databases">
        <title>Draft genome sequence of iron oxidizing acidophile Leptospirillum ferriphilum DSM14647.</title>
        <authorList>
            <person name="Cardenas J.P."/>
            <person name="Lazcano M."/>
            <person name="Ossandon F.J."/>
            <person name="Corbett M."/>
            <person name="Holmes D.S."/>
            <person name="Watkin E."/>
        </authorList>
    </citation>
    <scope>NUCLEOTIDE SEQUENCE [LARGE SCALE GENOMIC DNA]</scope>
    <source>
        <strain evidence="2 3">DSM 14647</strain>
    </source>
</reference>
<keyword evidence="1" id="KW-0472">Membrane</keyword>
<proteinExistence type="predicted"/>
<accession>A0A094YLU6</accession>
<dbReference type="Proteomes" id="UP000029452">
    <property type="component" value="Unassembled WGS sequence"/>
</dbReference>
<organism evidence="2 3">
    <name type="scientific">Leptospirillum ferriphilum</name>
    <dbReference type="NCBI Taxonomy" id="178606"/>
    <lineage>
        <taxon>Bacteria</taxon>
        <taxon>Pseudomonadati</taxon>
        <taxon>Nitrospirota</taxon>
        <taxon>Nitrospiria</taxon>
        <taxon>Nitrospirales</taxon>
        <taxon>Nitrospiraceae</taxon>
        <taxon>Leptospirillum</taxon>
    </lineage>
</organism>
<dbReference type="EMBL" id="JPGK01000003">
    <property type="protein sequence ID" value="KGA94201.1"/>
    <property type="molecule type" value="Genomic_DNA"/>
</dbReference>
<dbReference type="PATRIC" id="fig|178606.4.peg.769"/>
<protein>
    <submittedName>
        <fullName evidence="2">Uncharacterized protein</fullName>
    </submittedName>
</protein>
<dbReference type="AlphaFoldDB" id="A0A094YLU6"/>
<evidence type="ECO:0000313" key="3">
    <source>
        <dbReference type="Proteomes" id="UP000029452"/>
    </source>
</evidence>
<evidence type="ECO:0000256" key="1">
    <source>
        <dbReference type="SAM" id="Phobius"/>
    </source>
</evidence>
<evidence type="ECO:0000313" key="2">
    <source>
        <dbReference type="EMBL" id="KGA94201.1"/>
    </source>
</evidence>
<sequence length="40" mass="4273">MEGMVDLSRSVPNNPSLGSWMALMVVVAAVFAWGFVTSSK</sequence>